<accession>A0A084JFX1</accession>
<evidence type="ECO:0000313" key="3">
    <source>
        <dbReference type="Proteomes" id="UP000028542"/>
    </source>
</evidence>
<name>A0A084JFX1_9CLOT</name>
<evidence type="ECO:0000256" key="1">
    <source>
        <dbReference type="SAM" id="Phobius"/>
    </source>
</evidence>
<feature type="transmembrane region" description="Helical" evidence="1">
    <location>
        <begin position="18"/>
        <end position="38"/>
    </location>
</feature>
<evidence type="ECO:0000313" key="2">
    <source>
        <dbReference type="EMBL" id="KEZ87855.1"/>
    </source>
</evidence>
<proteinExistence type="predicted"/>
<dbReference type="AlphaFoldDB" id="A0A084JFX1"/>
<reference evidence="2 3" key="1">
    <citation type="submission" date="2014-07" db="EMBL/GenBank/DDBJ databases">
        <title>Draft genome of Clostridium sulfidigenes 113A isolated from sediments associated with methane hydrate from Krishna Godavari basin.</title>
        <authorList>
            <person name="Honkalas V.S."/>
            <person name="Dabir A.P."/>
            <person name="Arora P."/>
            <person name="Dhakephalkar P.K."/>
        </authorList>
    </citation>
    <scope>NUCLEOTIDE SEQUENCE [LARGE SCALE GENOMIC DNA]</scope>
    <source>
        <strain evidence="2 3">113A</strain>
    </source>
</reference>
<dbReference type="EMBL" id="JPMD01000007">
    <property type="protein sequence ID" value="KEZ87855.1"/>
    <property type="molecule type" value="Genomic_DNA"/>
</dbReference>
<dbReference type="STRING" id="318464.IO99_04040"/>
<keyword evidence="1" id="KW-0472">Membrane</keyword>
<dbReference type="RefSeq" id="WP_035130555.1">
    <property type="nucleotide sequence ID" value="NZ_JPMD01000007.1"/>
</dbReference>
<sequence>MIINIKESGENKSRNICIPRVCISLGIFVLPLALKSMYRKKNNSKTKVAINNKEMKNLKKAIKYLNKKYKGLVLVDIKTNEGESVKIVI</sequence>
<comment type="caution">
    <text evidence="2">The sequence shown here is derived from an EMBL/GenBank/DDBJ whole genome shotgun (WGS) entry which is preliminary data.</text>
</comment>
<keyword evidence="1" id="KW-1133">Transmembrane helix</keyword>
<keyword evidence="1" id="KW-0812">Transmembrane</keyword>
<dbReference type="Proteomes" id="UP000028542">
    <property type="component" value="Unassembled WGS sequence"/>
</dbReference>
<keyword evidence="3" id="KW-1185">Reference proteome</keyword>
<protein>
    <submittedName>
        <fullName evidence="2">Uncharacterized protein</fullName>
    </submittedName>
</protein>
<organism evidence="2 3">
    <name type="scientific">Clostridium sulfidigenes</name>
    <dbReference type="NCBI Taxonomy" id="318464"/>
    <lineage>
        <taxon>Bacteria</taxon>
        <taxon>Bacillati</taxon>
        <taxon>Bacillota</taxon>
        <taxon>Clostridia</taxon>
        <taxon>Eubacteriales</taxon>
        <taxon>Clostridiaceae</taxon>
        <taxon>Clostridium</taxon>
    </lineage>
</organism>
<gene>
    <name evidence="2" type="ORF">IO99_04040</name>
</gene>